<keyword evidence="2" id="KW-0812">Transmembrane</keyword>
<evidence type="ECO:0000313" key="4">
    <source>
        <dbReference type="Proteomes" id="UP001595858"/>
    </source>
</evidence>
<feature type="transmembrane region" description="Helical" evidence="2">
    <location>
        <begin position="58"/>
        <end position="79"/>
    </location>
</feature>
<feature type="transmembrane region" description="Helical" evidence="2">
    <location>
        <begin position="230"/>
        <end position="248"/>
    </location>
</feature>
<dbReference type="InterPro" id="IPR045728">
    <property type="entry name" value="DUF6082"/>
</dbReference>
<evidence type="ECO:0000256" key="1">
    <source>
        <dbReference type="SAM" id="MobiDB-lite"/>
    </source>
</evidence>
<name>A0ABV9STV7_9ACTN</name>
<feature type="transmembrane region" description="Helical" evidence="2">
    <location>
        <begin position="15"/>
        <end position="38"/>
    </location>
</feature>
<comment type="caution">
    <text evidence="3">The sequence shown here is derived from an EMBL/GenBank/DDBJ whole genome shotgun (WGS) entry which is preliminary data.</text>
</comment>
<feature type="compositionally biased region" description="Basic and acidic residues" evidence="1">
    <location>
        <begin position="206"/>
        <end position="223"/>
    </location>
</feature>
<feature type="region of interest" description="Disordered" evidence="1">
    <location>
        <begin position="256"/>
        <end position="316"/>
    </location>
</feature>
<evidence type="ECO:0000313" key="3">
    <source>
        <dbReference type="EMBL" id="MFC4869782.1"/>
    </source>
</evidence>
<gene>
    <name evidence="3" type="ORF">ACFPCZ_24390</name>
</gene>
<feature type="region of interest" description="Disordered" evidence="1">
    <location>
        <begin position="193"/>
        <end position="223"/>
    </location>
</feature>
<proteinExistence type="predicted"/>
<reference evidence="4" key="1">
    <citation type="journal article" date="2019" name="Int. J. Syst. Evol. Microbiol.">
        <title>The Global Catalogue of Microorganisms (GCM) 10K type strain sequencing project: providing services to taxonomists for standard genome sequencing and annotation.</title>
        <authorList>
            <consortium name="The Broad Institute Genomics Platform"/>
            <consortium name="The Broad Institute Genome Sequencing Center for Infectious Disease"/>
            <person name="Wu L."/>
            <person name="Ma J."/>
        </authorList>
    </citation>
    <scope>NUCLEOTIDE SEQUENCE [LARGE SCALE GENOMIC DNA]</scope>
    <source>
        <strain evidence="4">CGMCC 4.7304</strain>
    </source>
</reference>
<keyword evidence="4" id="KW-1185">Reference proteome</keyword>
<sequence>MVPSSASERGNTRPLTVATVLLLVVVALVLVGFSPLGLRAFGGADGEWERLSLIGQTYGAVSALISVLALVGVAVTLVFQARETRHSVEESRRQAMGELLQMAMDDPDLDECWGPVPADEDPKARKQQLYTNMIVTQWGTAFRAGAMPERRLRANAAEMFRGPVGRAYWAAARESRLRTTGRRLDRRFNEILDEEYQKAGPAEPAQHGDDREGGVPPEGAERTRSGAGRLLLAFASGAAVAGAAAGIVRHLRRNAARSQGAAGTTQVPAGPEGPPSGPRRGRFSAWPYRRPSWRARRSNRWRTAGSGRTWPPTTRT</sequence>
<evidence type="ECO:0000256" key="2">
    <source>
        <dbReference type="SAM" id="Phobius"/>
    </source>
</evidence>
<accession>A0ABV9STV7</accession>
<organism evidence="3 4">
    <name type="scientific">Streptomonospora arabica</name>
    <dbReference type="NCBI Taxonomy" id="412417"/>
    <lineage>
        <taxon>Bacteria</taxon>
        <taxon>Bacillati</taxon>
        <taxon>Actinomycetota</taxon>
        <taxon>Actinomycetes</taxon>
        <taxon>Streptosporangiales</taxon>
        <taxon>Nocardiopsidaceae</taxon>
        <taxon>Streptomonospora</taxon>
    </lineage>
</organism>
<feature type="compositionally biased region" description="Basic residues" evidence="1">
    <location>
        <begin position="291"/>
        <end position="300"/>
    </location>
</feature>
<keyword evidence="2" id="KW-1133">Transmembrane helix</keyword>
<dbReference type="Proteomes" id="UP001595858">
    <property type="component" value="Unassembled WGS sequence"/>
</dbReference>
<dbReference type="Pfam" id="PF19560">
    <property type="entry name" value="DUF6082"/>
    <property type="match status" value="1"/>
</dbReference>
<keyword evidence="2" id="KW-0472">Membrane</keyword>
<dbReference type="EMBL" id="JBHSIY010000029">
    <property type="protein sequence ID" value="MFC4869782.1"/>
    <property type="molecule type" value="Genomic_DNA"/>
</dbReference>
<dbReference type="RefSeq" id="WP_344140857.1">
    <property type="nucleotide sequence ID" value="NZ_BAAAQI010000002.1"/>
</dbReference>
<protein>
    <submittedName>
        <fullName evidence="3">DUF6082 family protein</fullName>
    </submittedName>
</protein>